<reference evidence="3" key="1">
    <citation type="journal article" date="2019" name="Int. J. Syst. Evol. Microbiol.">
        <title>The Global Catalogue of Microorganisms (GCM) 10K type strain sequencing project: providing services to taxonomists for standard genome sequencing and annotation.</title>
        <authorList>
            <consortium name="The Broad Institute Genomics Platform"/>
            <consortium name="The Broad Institute Genome Sequencing Center for Infectious Disease"/>
            <person name="Wu L."/>
            <person name="Ma J."/>
        </authorList>
    </citation>
    <scope>NUCLEOTIDE SEQUENCE [LARGE SCALE GENOMIC DNA]</scope>
    <source>
        <strain evidence="3">JCM 17498</strain>
    </source>
</reference>
<dbReference type="EMBL" id="BAABBF010000004">
    <property type="protein sequence ID" value="GAA3712608.1"/>
    <property type="molecule type" value="Genomic_DNA"/>
</dbReference>
<dbReference type="Proteomes" id="UP001500523">
    <property type="component" value="Unassembled WGS sequence"/>
</dbReference>
<name>A0ABP7E051_9SPHN</name>
<keyword evidence="3" id="KW-1185">Reference proteome</keyword>
<gene>
    <name evidence="2" type="ORF">GCM10022268_21800</name>
</gene>
<keyword evidence="1" id="KW-0732">Signal</keyword>
<evidence type="ECO:0000313" key="3">
    <source>
        <dbReference type="Proteomes" id="UP001500523"/>
    </source>
</evidence>
<proteinExistence type="predicted"/>
<sequence>MQHIGKIDGVMKIYPLFIAAPLLVLAACNSQPQQPEVVDSNPDPLANQIANAAPVELPPSIRVEKTFRCADGSLVGVVFFNGDKQVNVRVPSTATTPTVLKAPAKGEPFMAEGGWTLTGDDTKIMLTQPENKALSCHV</sequence>
<accession>A0ABP7E051</accession>
<dbReference type="PROSITE" id="PS51257">
    <property type="entry name" value="PROKAR_LIPOPROTEIN"/>
    <property type="match status" value="1"/>
</dbReference>
<organism evidence="2 3">
    <name type="scientific">Sphingomonas cynarae</name>
    <dbReference type="NCBI Taxonomy" id="930197"/>
    <lineage>
        <taxon>Bacteria</taxon>
        <taxon>Pseudomonadati</taxon>
        <taxon>Pseudomonadota</taxon>
        <taxon>Alphaproteobacteria</taxon>
        <taxon>Sphingomonadales</taxon>
        <taxon>Sphingomonadaceae</taxon>
        <taxon>Sphingomonas</taxon>
    </lineage>
</organism>
<feature type="chain" id="PRO_5046611130" description="C-type lysozyme inhibitor domain-containing protein" evidence="1">
    <location>
        <begin position="27"/>
        <end position="138"/>
    </location>
</feature>
<evidence type="ECO:0000256" key="1">
    <source>
        <dbReference type="SAM" id="SignalP"/>
    </source>
</evidence>
<evidence type="ECO:0000313" key="2">
    <source>
        <dbReference type="EMBL" id="GAA3712608.1"/>
    </source>
</evidence>
<evidence type="ECO:0008006" key="4">
    <source>
        <dbReference type="Google" id="ProtNLM"/>
    </source>
</evidence>
<protein>
    <recommendedName>
        <fullName evidence="4">C-type lysozyme inhibitor domain-containing protein</fullName>
    </recommendedName>
</protein>
<comment type="caution">
    <text evidence="2">The sequence shown here is derived from an EMBL/GenBank/DDBJ whole genome shotgun (WGS) entry which is preliminary data.</text>
</comment>
<dbReference type="RefSeq" id="WP_344693409.1">
    <property type="nucleotide sequence ID" value="NZ_BAABBF010000004.1"/>
</dbReference>
<feature type="signal peptide" evidence="1">
    <location>
        <begin position="1"/>
        <end position="26"/>
    </location>
</feature>